<dbReference type="GO" id="GO:0007166">
    <property type="term" value="P:cell surface receptor signaling pathway"/>
    <property type="evidence" value="ECO:0007669"/>
    <property type="project" value="InterPro"/>
</dbReference>
<gene>
    <name evidence="1" type="ORF">DFH07DRAFT_973765</name>
</gene>
<evidence type="ECO:0000313" key="2">
    <source>
        <dbReference type="Proteomes" id="UP001215280"/>
    </source>
</evidence>
<proteinExistence type="predicted"/>
<dbReference type="CDD" id="cd21037">
    <property type="entry name" value="MLKL_NTD"/>
    <property type="match status" value="1"/>
</dbReference>
<comment type="caution">
    <text evidence="1">The sequence shown here is derived from an EMBL/GenBank/DDBJ whole genome shotgun (WGS) entry which is preliminary data.</text>
</comment>
<accession>A0AAD7HBF1</accession>
<dbReference type="InterPro" id="IPR036537">
    <property type="entry name" value="Adaptor_Cbl_N_dom_sf"/>
</dbReference>
<dbReference type="Proteomes" id="UP001215280">
    <property type="component" value="Unassembled WGS sequence"/>
</dbReference>
<keyword evidence="2" id="KW-1185">Reference proteome</keyword>
<dbReference type="EMBL" id="JARJLG010000326">
    <property type="protein sequence ID" value="KAJ7716903.1"/>
    <property type="molecule type" value="Genomic_DNA"/>
</dbReference>
<dbReference type="AlphaFoldDB" id="A0AAD7HBF1"/>
<evidence type="ECO:0000313" key="1">
    <source>
        <dbReference type="EMBL" id="KAJ7716903.1"/>
    </source>
</evidence>
<name>A0AAD7HBF1_9AGAR</name>
<dbReference type="Gene3D" id="1.20.930.20">
    <property type="entry name" value="Adaptor protein Cbl, N-terminal domain"/>
    <property type="match status" value="1"/>
</dbReference>
<protein>
    <submittedName>
        <fullName evidence="1">Uncharacterized protein</fullName>
    </submittedName>
</protein>
<organism evidence="1 2">
    <name type="scientific">Mycena maculata</name>
    <dbReference type="NCBI Taxonomy" id="230809"/>
    <lineage>
        <taxon>Eukaryota</taxon>
        <taxon>Fungi</taxon>
        <taxon>Dikarya</taxon>
        <taxon>Basidiomycota</taxon>
        <taxon>Agaricomycotina</taxon>
        <taxon>Agaricomycetes</taxon>
        <taxon>Agaricomycetidae</taxon>
        <taxon>Agaricales</taxon>
        <taxon>Marasmiineae</taxon>
        <taxon>Mycenaceae</taxon>
        <taxon>Mycena</taxon>
    </lineage>
</organism>
<sequence>MVPFPYAQGIFEIAVMMLETAEQVQKNREGLKDLCEDTVEILKIIRDQISEHGDVAAARFMGLCKDLEKCLQEILDVAKNLQRKPRGFFGRVKEIAKLPDTTAQIDQYQSRIRTLRLNFVFTATMDTNFQVHKLVAMGSSTGFICIESPIDSTSNIFQITLLPK</sequence>
<reference evidence="1" key="1">
    <citation type="submission" date="2023-03" db="EMBL/GenBank/DDBJ databases">
        <title>Massive genome expansion in bonnet fungi (Mycena s.s.) driven by repeated elements and novel gene families across ecological guilds.</title>
        <authorList>
            <consortium name="Lawrence Berkeley National Laboratory"/>
            <person name="Harder C.B."/>
            <person name="Miyauchi S."/>
            <person name="Viragh M."/>
            <person name="Kuo A."/>
            <person name="Thoen E."/>
            <person name="Andreopoulos B."/>
            <person name="Lu D."/>
            <person name="Skrede I."/>
            <person name="Drula E."/>
            <person name="Henrissat B."/>
            <person name="Morin E."/>
            <person name="Kohler A."/>
            <person name="Barry K."/>
            <person name="LaButti K."/>
            <person name="Morin E."/>
            <person name="Salamov A."/>
            <person name="Lipzen A."/>
            <person name="Mereny Z."/>
            <person name="Hegedus B."/>
            <person name="Baldrian P."/>
            <person name="Stursova M."/>
            <person name="Weitz H."/>
            <person name="Taylor A."/>
            <person name="Grigoriev I.V."/>
            <person name="Nagy L.G."/>
            <person name="Martin F."/>
            <person name="Kauserud H."/>
        </authorList>
    </citation>
    <scope>NUCLEOTIDE SEQUENCE</scope>
    <source>
        <strain evidence="1">CBHHK188m</strain>
    </source>
</reference>
<dbReference type="InterPro" id="IPR059179">
    <property type="entry name" value="MLKL-like_MCAfunc"/>
</dbReference>